<dbReference type="Pfam" id="PF02826">
    <property type="entry name" value="2-Hacid_dh_C"/>
    <property type="match status" value="1"/>
</dbReference>
<reference evidence="4" key="1">
    <citation type="journal article" date="2020" name="mSystems">
        <title>Genome- and Community-Level Interaction Insights into Carbon Utilization and Element Cycling Functions of Hydrothermarchaeota in Hydrothermal Sediment.</title>
        <authorList>
            <person name="Zhou Z."/>
            <person name="Liu Y."/>
            <person name="Xu W."/>
            <person name="Pan J."/>
            <person name="Luo Z.H."/>
            <person name="Li M."/>
        </authorList>
    </citation>
    <scope>NUCLEOTIDE SEQUENCE</scope>
    <source>
        <strain evidence="4">SpSt-997</strain>
    </source>
</reference>
<dbReference type="GO" id="GO:0051287">
    <property type="term" value="F:NAD binding"/>
    <property type="evidence" value="ECO:0007669"/>
    <property type="project" value="InterPro"/>
</dbReference>
<dbReference type="Gene3D" id="3.40.50.720">
    <property type="entry name" value="NAD(P)-binding Rossmann-like Domain"/>
    <property type="match status" value="2"/>
</dbReference>
<keyword evidence="1" id="KW-0560">Oxidoreductase</keyword>
<accession>A0A8J4HAV7</accession>
<dbReference type="EMBL" id="DTQM01000186">
    <property type="protein sequence ID" value="HGC43460.1"/>
    <property type="molecule type" value="Genomic_DNA"/>
</dbReference>
<keyword evidence="2" id="KW-0520">NAD</keyword>
<dbReference type="SUPFAM" id="SSF52283">
    <property type="entry name" value="Formate/glycerate dehydrogenase catalytic domain-like"/>
    <property type="match status" value="1"/>
</dbReference>
<comment type="caution">
    <text evidence="4">The sequence shown here is derived from an EMBL/GenBank/DDBJ whole genome shotgun (WGS) entry which is preliminary data.</text>
</comment>
<proteinExistence type="predicted"/>
<dbReference type="InterPro" id="IPR006140">
    <property type="entry name" value="D-isomer_DH_NAD-bd"/>
</dbReference>
<dbReference type="PANTHER" id="PTHR43333:SF1">
    <property type="entry name" value="D-ISOMER SPECIFIC 2-HYDROXYACID DEHYDROGENASE NAD-BINDING DOMAIN-CONTAINING PROTEIN"/>
    <property type="match status" value="1"/>
</dbReference>
<sequence>MRIHIQNEAVATGFEISTDHWRAAVARGGVIAAGHEVSFGATAATLEAGLLEAELLITSVAALAGQLPLPPAPRLRAIFCTSAGLDRLAPFTWLPPGVALLNNAGTHSAKAGEYALMALLMLANRLPALMTAQRAGRWEPLHGSVLAGRQVTIVGLGGLGGAAAEHAARLGMRVTGVRARPAPHPACARVVASADLDALLPQSEFLLLACPLTHATRGLMDRRRLGLLPRGGGVINIGRGALLDQAALGDLLEAGQLAGAVLDVFAEEPIPPGDRLWTLPNLIITPHVSCDDPNSYIPESLDIFFANLRAIAAGARPPNQIDPERGY</sequence>
<protein>
    <submittedName>
        <fullName evidence="4">D-2-hydroxyacid dehydrogenase</fullName>
    </submittedName>
</protein>
<dbReference type="PANTHER" id="PTHR43333">
    <property type="entry name" value="2-HACID_DH_C DOMAIN-CONTAINING PROTEIN"/>
    <property type="match status" value="1"/>
</dbReference>
<gene>
    <name evidence="4" type="ORF">ENY07_09630</name>
</gene>
<name>A0A8J4HAV7_9PROT</name>
<organism evidence="4">
    <name type="scientific">Acidicaldus sp</name>
    <dbReference type="NCBI Taxonomy" id="1872105"/>
    <lineage>
        <taxon>Bacteria</taxon>
        <taxon>Pseudomonadati</taxon>
        <taxon>Pseudomonadota</taxon>
        <taxon>Alphaproteobacteria</taxon>
        <taxon>Acetobacterales</taxon>
        <taxon>Acetobacteraceae</taxon>
        <taxon>Acidicaldus</taxon>
    </lineage>
</organism>
<dbReference type="InterPro" id="IPR036291">
    <property type="entry name" value="NAD(P)-bd_dom_sf"/>
</dbReference>
<evidence type="ECO:0000256" key="1">
    <source>
        <dbReference type="ARBA" id="ARBA00023002"/>
    </source>
</evidence>
<evidence type="ECO:0000313" key="4">
    <source>
        <dbReference type="EMBL" id="HGC43460.1"/>
    </source>
</evidence>
<evidence type="ECO:0000259" key="3">
    <source>
        <dbReference type="Pfam" id="PF02826"/>
    </source>
</evidence>
<feature type="domain" description="D-isomer specific 2-hydroxyacid dehydrogenase NAD-binding" evidence="3">
    <location>
        <begin position="116"/>
        <end position="289"/>
    </location>
</feature>
<dbReference type="AlphaFoldDB" id="A0A8J4HAV7"/>
<evidence type="ECO:0000256" key="2">
    <source>
        <dbReference type="ARBA" id="ARBA00023027"/>
    </source>
</evidence>
<dbReference type="GO" id="GO:0016491">
    <property type="term" value="F:oxidoreductase activity"/>
    <property type="evidence" value="ECO:0007669"/>
    <property type="project" value="UniProtKB-KW"/>
</dbReference>
<dbReference type="SUPFAM" id="SSF51735">
    <property type="entry name" value="NAD(P)-binding Rossmann-fold domains"/>
    <property type="match status" value="1"/>
</dbReference>